<proteinExistence type="predicted"/>
<name>A0A0E9V1H4_ANGAN</name>
<reference evidence="1" key="2">
    <citation type="journal article" date="2015" name="Fish Shellfish Immunol.">
        <title>Early steps in the European eel (Anguilla anguilla)-Vibrio vulnificus interaction in the gills: Role of the RtxA13 toxin.</title>
        <authorList>
            <person name="Callol A."/>
            <person name="Pajuelo D."/>
            <person name="Ebbesson L."/>
            <person name="Teles M."/>
            <person name="MacKenzie S."/>
            <person name="Amaro C."/>
        </authorList>
    </citation>
    <scope>NUCLEOTIDE SEQUENCE</scope>
</reference>
<reference evidence="1" key="1">
    <citation type="submission" date="2014-11" db="EMBL/GenBank/DDBJ databases">
        <authorList>
            <person name="Amaro Gonzalez C."/>
        </authorList>
    </citation>
    <scope>NUCLEOTIDE SEQUENCE</scope>
</reference>
<sequence>MIDTKEGRRTKLPILLLT</sequence>
<protein>
    <submittedName>
        <fullName evidence="1">Uncharacterized protein</fullName>
    </submittedName>
</protein>
<dbReference type="AlphaFoldDB" id="A0A0E9V1H4"/>
<organism evidence="1">
    <name type="scientific">Anguilla anguilla</name>
    <name type="common">European freshwater eel</name>
    <name type="synonym">Muraena anguilla</name>
    <dbReference type="NCBI Taxonomy" id="7936"/>
    <lineage>
        <taxon>Eukaryota</taxon>
        <taxon>Metazoa</taxon>
        <taxon>Chordata</taxon>
        <taxon>Craniata</taxon>
        <taxon>Vertebrata</taxon>
        <taxon>Euteleostomi</taxon>
        <taxon>Actinopterygii</taxon>
        <taxon>Neopterygii</taxon>
        <taxon>Teleostei</taxon>
        <taxon>Anguilliformes</taxon>
        <taxon>Anguillidae</taxon>
        <taxon>Anguilla</taxon>
    </lineage>
</organism>
<accession>A0A0E9V1H4</accession>
<dbReference type="EMBL" id="GBXM01036680">
    <property type="protein sequence ID" value="JAH71897.1"/>
    <property type="molecule type" value="Transcribed_RNA"/>
</dbReference>
<evidence type="ECO:0000313" key="1">
    <source>
        <dbReference type="EMBL" id="JAH71897.1"/>
    </source>
</evidence>